<reference evidence="2 3" key="1">
    <citation type="submission" date="2019-01" db="EMBL/GenBank/DDBJ databases">
        <title>Ktedonosporobacter rubrisoli SCAWS-G2.</title>
        <authorList>
            <person name="Huang Y."/>
            <person name="Yan B."/>
        </authorList>
    </citation>
    <scope>NUCLEOTIDE SEQUENCE [LARGE SCALE GENOMIC DNA]</scope>
    <source>
        <strain evidence="2 3">SCAWS-G2</strain>
    </source>
</reference>
<keyword evidence="2" id="KW-0489">Methyltransferase</keyword>
<dbReference type="KEGG" id="kbs:EPA93_10495"/>
<dbReference type="Gene3D" id="3.40.50.150">
    <property type="entry name" value="Vaccinia Virus protein VP39"/>
    <property type="match status" value="1"/>
</dbReference>
<keyword evidence="3" id="KW-1185">Reference proteome</keyword>
<dbReference type="SUPFAM" id="SSF53335">
    <property type="entry name" value="S-adenosyl-L-methionine-dependent methyltransferases"/>
    <property type="match status" value="1"/>
</dbReference>
<feature type="domain" description="Methyltransferase type 11" evidence="1">
    <location>
        <begin position="43"/>
        <end position="136"/>
    </location>
</feature>
<keyword evidence="2" id="KW-0808">Transferase</keyword>
<dbReference type="GO" id="GO:0032259">
    <property type="term" value="P:methylation"/>
    <property type="evidence" value="ECO:0007669"/>
    <property type="project" value="UniProtKB-KW"/>
</dbReference>
<dbReference type="RefSeq" id="WP_129887176.1">
    <property type="nucleotide sequence ID" value="NZ_CP035758.1"/>
</dbReference>
<dbReference type="Pfam" id="PF08241">
    <property type="entry name" value="Methyltransf_11"/>
    <property type="match status" value="1"/>
</dbReference>
<name>A0A4P6JMF8_KTERU</name>
<dbReference type="InterPro" id="IPR029063">
    <property type="entry name" value="SAM-dependent_MTases_sf"/>
</dbReference>
<accession>A0A4P6JMF8</accession>
<gene>
    <name evidence="2" type="ORF">EPA93_10495</name>
</gene>
<dbReference type="AlphaFoldDB" id="A0A4P6JMF8"/>
<dbReference type="CDD" id="cd02440">
    <property type="entry name" value="AdoMet_MTases"/>
    <property type="match status" value="1"/>
</dbReference>
<dbReference type="PANTHER" id="PTHR43861:SF1">
    <property type="entry name" value="TRANS-ACONITATE 2-METHYLTRANSFERASE"/>
    <property type="match status" value="1"/>
</dbReference>
<organism evidence="2 3">
    <name type="scientific">Ktedonosporobacter rubrisoli</name>
    <dbReference type="NCBI Taxonomy" id="2509675"/>
    <lineage>
        <taxon>Bacteria</taxon>
        <taxon>Bacillati</taxon>
        <taxon>Chloroflexota</taxon>
        <taxon>Ktedonobacteria</taxon>
        <taxon>Ktedonobacterales</taxon>
        <taxon>Ktedonosporobacteraceae</taxon>
        <taxon>Ktedonosporobacter</taxon>
    </lineage>
</organism>
<evidence type="ECO:0000259" key="1">
    <source>
        <dbReference type="Pfam" id="PF08241"/>
    </source>
</evidence>
<dbReference type="InterPro" id="IPR013216">
    <property type="entry name" value="Methyltransf_11"/>
</dbReference>
<dbReference type="EMBL" id="CP035758">
    <property type="protein sequence ID" value="QBD76414.1"/>
    <property type="molecule type" value="Genomic_DNA"/>
</dbReference>
<sequence length="258" mass="29546">MMYAFTDTDRAIQRLEVLAEVYEPATRAFLHDSIQEAPASIIDLGCGPGSTTRLLAKTFAAAQVTGLDLSERTIAYAQQKATAQVSFRQHDITSVPFPTDPADLLYCRFLLTHLQDPYATLERWCTQLRPGGSLLIEEVEWIQTSNQLFSRYLAIVARMLEQQANQLYIGPELNQIDDTSNRKRTLSRVYHLPVTSRHAATMFWMNIQSWKHNQFIQAHYATQEINQLEEDLHALVETSSADNEIVWGMRQLAFQRLR</sequence>
<evidence type="ECO:0000313" key="3">
    <source>
        <dbReference type="Proteomes" id="UP000290365"/>
    </source>
</evidence>
<dbReference type="GO" id="GO:0008757">
    <property type="term" value="F:S-adenosylmethionine-dependent methyltransferase activity"/>
    <property type="evidence" value="ECO:0007669"/>
    <property type="project" value="InterPro"/>
</dbReference>
<dbReference type="OrthoDB" id="9811589at2"/>
<evidence type="ECO:0000313" key="2">
    <source>
        <dbReference type="EMBL" id="QBD76414.1"/>
    </source>
</evidence>
<dbReference type="PANTHER" id="PTHR43861">
    <property type="entry name" value="TRANS-ACONITATE 2-METHYLTRANSFERASE-RELATED"/>
    <property type="match status" value="1"/>
</dbReference>
<proteinExistence type="predicted"/>
<protein>
    <submittedName>
        <fullName evidence="2">Class I SAM-dependent methyltransferase</fullName>
    </submittedName>
</protein>
<dbReference type="Proteomes" id="UP000290365">
    <property type="component" value="Chromosome"/>
</dbReference>